<gene>
    <name evidence="1" type="ORF">KC614_00600</name>
</gene>
<accession>A0A955LJM9</accession>
<organism evidence="1 2">
    <name type="scientific">candidate division WWE3 bacterium</name>
    <dbReference type="NCBI Taxonomy" id="2053526"/>
    <lineage>
        <taxon>Bacteria</taxon>
        <taxon>Katanobacteria</taxon>
    </lineage>
</organism>
<dbReference type="EMBL" id="JAGQKZ010000002">
    <property type="protein sequence ID" value="MCA9391688.1"/>
    <property type="molecule type" value="Genomic_DNA"/>
</dbReference>
<dbReference type="Proteomes" id="UP000751518">
    <property type="component" value="Unassembled WGS sequence"/>
</dbReference>
<sequence>MHIDDIYEEYPDKWVLVRVTKEDEIGEVVEGEVLFVSDDRDEMYKAIANVEGGSTVATLYTGEILSEGQSFAFKS</sequence>
<reference evidence="1" key="1">
    <citation type="submission" date="2020-04" db="EMBL/GenBank/DDBJ databases">
        <authorList>
            <person name="Zhang T."/>
        </authorList>
    </citation>
    <scope>NUCLEOTIDE SEQUENCE</scope>
    <source>
        <strain evidence="1">HKST-UBA03</strain>
    </source>
</reference>
<reference evidence="1" key="2">
    <citation type="journal article" date="2021" name="Microbiome">
        <title>Successional dynamics and alternative stable states in a saline activated sludge microbial community over 9 years.</title>
        <authorList>
            <person name="Wang Y."/>
            <person name="Ye J."/>
            <person name="Ju F."/>
            <person name="Liu L."/>
            <person name="Boyd J.A."/>
            <person name="Deng Y."/>
            <person name="Parks D.H."/>
            <person name="Jiang X."/>
            <person name="Yin X."/>
            <person name="Woodcroft B.J."/>
            <person name="Tyson G.W."/>
            <person name="Hugenholtz P."/>
            <person name="Polz M.F."/>
            <person name="Zhang T."/>
        </authorList>
    </citation>
    <scope>NUCLEOTIDE SEQUENCE</scope>
    <source>
        <strain evidence="1">HKST-UBA03</strain>
    </source>
</reference>
<name>A0A955LJM9_UNCKA</name>
<proteinExistence type="predicted"/>
<evidence type="ECO:0000313" key="1">
    <source>
        <dbReference type="EMBL" id="MCA9391688.1"/>
    </source>
</evidence>
<dbReference type="AlphaFoldDB" id="A0A955LJM9"/>
<comment type="caution">
    <text evidence="1">The sequence shown here is derived from an EMBL/GenBank/DDBJ whole genome shotgun (WGS) entry which is preliminary data.</text>
</comment>
<protein>
    <submittedName>
        <fullName evidence="1">Uncharacterized protein</fullName>
    </submittedName>
</protein>
<evidence type="ECO:0000313" key="2">
    <source>
        <dbReference type="Proteomes" id="UP000751518"/>
    </source>
</evidence>